<feature type="domain" description="Arginyl tRNA synthetase N-terminal" evidence="9">
    <location>
        <begin position="5"/>
        <end position="99"/>
    </location>
</feature>
<evidence type="ECO:0000256" key="3">
    <source>
        <dbReference type="ARBA" id="ARBA00022741"/>
    </source>
</evidence>
<evidence type="ECO:0000259" key="9">
    <source>
        <dbReference type="SMART" id="SM01016"/>
    </source>
</evidence>
<gene>
    <name evidence="10" type="ORF">D3272_22500</name>
</gene>
<comment type="catalytic activity">
    <reaction evidence="7">
        <text>tRNA(Arg) + L-arginine + ATP = L-arginyl-tRNA(Arg) + AMP + diphosphate</text>
        <dbReference type="Rhea" id="RHEA:20301"/>
        <dbReference type="Rhea" id="RHEA-COMP:9658"/>
        <dbReference type="Rhea" id="RHEA-COMP:9673"/>
        <dbReference type="ChEBI" id="CHEBI:30616"/>
        <dbReference type="ChEBI" id="CHEBI:32682"/>
        <dbReference type="ChEBI" id="CHEBI:33019"/>
        <dbReference type="ChEBI" id="CHEBI:78442"/>
        <dbReference type="ChEBI" id="CHEBI:78513"/>
        <dbReference type="ChEBI" id="CHEBI:456215"/>
        <dbReference type="EC" id="6.1.1.19"/>
    </reaction>
</comment>
<evidence type="ECO:0000256" key="5">
    <source>
        <dbReference type="ARBA" id="ARBA00023146"/>
    </source>
</evidence>
<evidence type="ECO:0000259" key="8">
    <source>
        <dbReference type="SMART" id="SM00836"/>
    </source>
</evidence>
<evidence type="ECO:0000256" key="6">
    <source>
        <dbReference type="ARBA" id="ARBA00033033"/>
    </source>
</evidence>
<protein>
    <recommendedName>
        <fullName evidence="1">arginine--tRNA ligase</fullName>
        <ecNumber evidence="1">6.1.1.19</ecNumber>
    </recommendedName>
    <alternativeName>
        <fullName evidence="6">Arginyl-tRNA synthetase</fullName>
    </alternativeName>
</protein>
<dbReference type="AlphaFoldDB" id="A0A4V1RI28"/>
<dbReference type="InterPro" id="IPR036695">
    <property type="entry name" value="Arg-tRNA-synth_N_sf"/>
</dbReference>
<accession>A0A4V1RI28</accession>
<evidence type="ECO:0000256" key="4">
    <source>
        <dbReference type="ARBA" id="ARBA00022840"/>
    </source>
</evidence>
<evidence type="ECO:0000256" key="7">
    <source>
        <dbReference type="ARBA" id="ARBA00049339"/>
    </source>
</evidence>
<evidence type="ECO:0000313" key="11">
    <source>
        <dbReference type="Proteomes" id="UP000289411"/>
    </source>
</evidence>
<dbReference type="InterPro" id="IPR001278">
    <property type="entry name" value="Arg-tRNA-ligase"/>
</dbReference>
<name>A0A4V1RI28_9HYPH</name>
<dbReference type="OrthoDB" id="9803211at2"/>
<dbReference type="SMART" id="SM00836">
    <property type="entry name" value="DALR_1"/>
    <property type="match status" value="1"/>
</dbReference>
<keyword evidence="11" id="KW-1185">Reference proteome</keyword>
<dbReference type="EC" id="6.1.1.19" evidence="1"/>
<dbReference type="Proteomes" id="UP000289411">
    <property type="component" value="Unassembled WGS sequence"/>
</dbReference>
<keyword evidence="4" id="KW-0067">ATP-binding</keyword>
<reference evidence="10 11" key="2">
    <citation type="submission" date="2019-02" db="EMBL/GenBank/DDBJ databases">
        <title>'Lichenibacterium ramalinii' gen. nov. sp. nov., 'Lichenibacterium minor' gen. nov. sp. nov.</title>
        <authorList>
            <person name="Pankratov T."/>
        </authorList>
    </citation>
    <scope>NUCLEOTIDE SEQUENCE [LARGE SCALE GENOMIC DNA]</scope>
    <source>
        <strain evidence="10 11">RmlP001</strain>
    </source>
</reference>
<reference evidence="10 11" key="1">
    <citation type="submission" date="2018-09" db="EMBL/GenBank/DDBJ databases">
        <authorList>
            <person name="Grouzdev D.S."/>
            <person name="Krutkina M.S."/>
        </authorList>
    </citation>
    <scope>NUCLEOTIDE SEQUENCE [LARGE SCALE GENOMIC DNA]</scope>
    <source>
        <strain evidence="10 11">RmlP001</strain>
    </source>
</reference>
<dbReference type="EMBL" id="QYBC01000023">
    <property type="protein sequence ID" value="RYB02097.1"/>
    <property type="molecule type" value="Genomic_DNA"/>
</dbReference>
<proteinExistence type="predicted"/>
<dbReference type="GO" id="GO:0005524">
    <property type="term" value="F:ATP binding"/>
    <property type="evidence" value="ECO:0007669"/>
    <property type="project" value="UniProtKB-KW"/>
</dbReference>
<dbReference type="InterPro" id="IPR005148">
    <property type="entry name" value="Arg-tRNA-synth_N"/>
</dbReference>
<keyword evidence="5" id="KW-0030">Aminoacyl-tRNA synthetase</keyword>
<dbReference type="Gene3D" id="3.30.1360.70">
    <property type="entry name" value="Arginyl tRNA synthetase N-terminal domain"/>
    <property type="match status" value="1"/>
</dbReference>
<evidence type="ECO:0000256" key="1">
    <source>
        <dbReference type="ARBA" id="ARBA00012837"/>
    </source>
</evidence>
<dbReference type="PANTHER" id="PTHR11956:SF5">
    <property type="entry name" value="ARGININE--TRNA LIGASE, CYTOPLASMIC"/>
    <property type="match status" value="1"/>
</dbReference>
<dbReference type="GO" id="GO:0004814">
    <property type="term" value="F:arginine-tRNA ligase activity"/>
    <property type="evidence" value="ECO:0007669"/>
    <property type="project" value="UniProtKB-EC"/>
</dbReference>
<feature type="domain" description="DALR anticodon binding" evidence="8">
    <location>
        <begin position="287"/>
        <end position="415"/>
    </location>
</feature>
<dbReference type="Gene3D" id="1.10.730.10">
    <property type="entry name" value="Isoleucyl-tRNA Synthetase, Domain 1"/>
    <property type="match status" value="1"/>
</dbReference>
<dbReference type="SUPFAM" id="SSF47323">
    <property type="entry name" value="Anticodon-binding domain of a subclass of class I aminoacyl-tRNA synthetases"/>
    <property type="match status" value="1"/>
</dbReference>
<organism evidence="10 11">
    <name type="scientific">Lichenibacterium ramalinae</name>
    <dbReference type="NCBI Taxonomy" id="2316527"/>
    <lineage>
        <taxon>Bacteria</taxon>
        <taxon>Pseudomonadati</taxon>
        <taxon>Pseudomonadota</taxon>
        <taxon>Alphaproteobacteria</taxon>
        <taxon>Hyphomicrobiales</taxon>
        <taxon>Lichenihabitantaceae</taxon>
        <taxon>Lichenibacterium</taxon>
    </lineage>
</organism>
<dbReference type="SMART" id="SM01016">
    <property type="entry name" value="Arg_tRNA_synt_N"/>
    <property type="match status" value="1"/>
</dbReference>
<keyword evidence="3" id="KW-0547">Nucleotide-binding</keyword>
<comment type="caution">
    <text evidence="10">The sequence shown here is derived from an EMBL/GenBank/DDBJ whole genome shotgun (WGS) entry which is preliminary data.</text>
</comment>
<dbReference type="SUPFAM" id="SSF55190">
    <property type="entry name" value="Arginyl-tRNA synthetase (ArgRS), N-terminal 'additional' domain"/>
    <property type="match status" value="1"/>
</dbReference>
<dbReference type="Pfam" id="PF03485">
    <property type="entry name" value="Arg_tRNA_synt_N"/>
    <property type="match status" value="1"/>
</dbReference>
<dbReference type="GO" id="GO:0005737">
    <property type="term" value="C:cytoplasm"/>
    <property type="evidence" value="ECO:0007669"/>
    <property type="project" value="InterPro"/>
</dbReference>
<dbReference type="RefSeq" id="WP_129221465.1">
    <property type="nucleotide sequence ID" value="NZ_QYBC01000023.1"/>
</dbReference>
<keyword evidence="2" id="KW-0436">Ligase</keyword>
<dbReference type="Pfam" id="PF05746">
    <property type="entry name" value="DALR_1"/>
    <property type="match status" value="1"/>
</dbReference>
<dbReference type="InterPro" id="IPR008909">
    <property type="entry name" value="DALR_anticod-bd"/>
</dbReference>
<evidence type="ECO:0000256" key="2">
    <source>
        <dbReference type="ARBA" id="ARBA00022598"/>
    </source>
</evidence>
<dbReference type="PANTHER" id="PTHR11956">
    <property type="entry name" value="ARGINYL-TRNA SYNTHETASE"/>
    <property type="match status" value="1"/>
</dbReference>
<evidence type="ECO:0000313" key="10">
    <source>
        <dbReference type="EMBL" id="RYB02097.1"/>
    </source>
</evidence>
<sequence>MDVVAELRGCLARALSGMAARGLLERGPELSRLAVEPSRDAARADLVTNAALAFGPAWTGPGAGQGTRRLAEALAGEIAREPGVADVAVAGAGFLNVTLATRRLAEAAAGVLAGDPVPTLARPGAVVDVTVAAPGPGPRGPANLDHLRAVVVGDALGRLLAGTGHGVAVRCAGDRPWDRHGLPWLGVALPWASVAAHQPAGEAAAARIEVRPGYAGRVSEAAGTIVVPVARCRLAANTGVPASADGFDADAVDALRFALLCRERSSGLDFDPAAARDRSHAGPLFDVGYAHARAVRTLRGVAGPEADRPSWRDALSRPGLVGDRDRDLLRPVALFPHAVGRAVAEHEPQRLAGLLRDLAAAVHRQWNRSKDQPQLRFVNEEQRDLTKARQGLMMASAIVLKSGLRLFGIAAPDEMR</sequence>
<dbReference type="InterPro" id="IPR009080">
    <property type="entry name" value="tRNAsynth_Ia_anticodon-bd"/>
</dbReference>
<dbReference type="GO" id="GO:0006420">
    <property type="term" value="P:arginyl-tRNA aminoacylation"/>
    <property type="evidence" value="ECO:0007669"/>
    <property type="project" value="InterPro"/>
</dbReference>